<dbReference type="InterPro" id="IPR050583">
    <property type="entry name" value="Mycobacterial_A85_antigen"/>
</dbReference>
<feature type="transmembrane region" description="Helical" evidence="1">
    <location>
        <begin position="97"/>
        <end position="117"/>
    </location>
</feature>
<name>A0ABQ1BFS7_9MYCO</name>
<keyword evidence="1" id="KW-0472">Membrane</keyword>
<dbReference type="InterPro" id="IPR029058">
    <property type="entry name" value="AB_hydrolase_fold"/>
</dbReference>
<dbReference type="PANTHER" id="PTHR48098:SF1">
    <property type="entry name" value="DIACYLGLYCEROL ACYLTRANSFERASE_MYCOLYLTRANSFERASE AG85A"/>
    <property type="match status" value="1"/>
</dbReference>
<evidence type="ECO:0000313" key="2">
    <source>
        <dbReference type="EMBL" id="GFG62574.1"/>
    </source>
</evidence>
<feature type="transmembrane region" description="Helical" evidence="1">
    <location>
        <begin position="129"/>
        <end position="149"/>
    </location>
</feature>
<feature type="transmembrane region" description="Helical" evidence="1">
    <location>
        <begin position="35"/>
        <end position="54"/>
    </location>
</feature>
<dbReference type="Gene3D" id="3.40.50.1820">
    <property type="entry name" value="alpha/beta hydrolase"/>
    <property type="match status" value="1"/>
</dbReference>
<evidence type="ECO:0000313" key="3">
    <source>
        <dbReference type="Proteomes" id="UP000465306"/>
    </source>
</evidence>
<gene>
    <name evidence="2" type="ORF">MKUB_00640</name>
</gene>
<reference evidence="2 3" key="1">
    <citation type="journal article" date="2019" name="Emerg. Microbes Infect.">
        <title>Comprehensive subspecies identification of 175 nontuberculous mycobacteria species based on 7547 genomic profiles.</title>
        <authorList>
            <person name="Matsumoto Y."/>
            <person name="Kinjo T."/>
            <person name="Motooka D."/>
            <person name="Nabeya D."/>
            <person name="Jung N."/>
            <person name="Uechi K."/>
            <person name="Horii T."/>
            <person name="Iida T."/>
            <person name="Fujita J."/>
            <person name="Nakamura S."/>
        </authorList>
    </citation>
    <scope>NUCLEOTIDE SEQUENCE [LARGE SCALE GENOMIC DNA]</scope>
    <source>
        <strain evidence="2 3">JCM 13573</strain>
    </source>
</reference>
<sequence>MTLPDLDLRVLQTGASSPFVEVACVIDHAWQASLMGGWILTAVQLLAAAALLYAIGWRRRRWRTMWVPLSVVVGALTATLAYWYFSTLGIASEPAPWQMWLWVALVGVATAVAITGWRSAGWWRRNVSVFAASFCMLSMGLTINAWLGYFPTVDTAWSQLTNRPLPNQVDPQTVQSLKHRAIAPRRGVVVPVDTGDRGSGFKHRQEWVYLPPAWFASTPAPRLPAVLMIGGEFNTPADWARAGDAVTALDAFAAAHAGVAPVAVFADATGGFTVDTECVNGPRGNAADHLTADVIPEVSRQFGLGDQASWGIVGFSSGGTCAVDFAVMHPGTISAFVDIGGDIGPNAGTRAQTIDRLYGGDAAAWSWFDPSTAIARHGPYNNLSGMFAVPGAAVGQAAAESLCALGTANGISCQVVALPGKHDWPSAAHAFAATLPWLADRLGTPPLTSAVAQ</sequence>
<keyword evidence="1" id="KW-0812">Transmembrane</keyword>
<comment type="caution">
    <text evidence="2">The sequence shown here is derived from an EMBL/GenBank/DDBJ whole genome shotgun (WGS) entry which is preliminary data.</text>
</comment>
<organism evidence="2 3">
    <name type="scientific">Mycobacterium kubicae</name>
    <dbReference type="NCBI Taxonomy" id="120959"/>
    <lineage>
        <taxon>Bacteria</taxon>
        <taxon>Bacillati</taxon>
        <taxon>Actinomycetota</taxon>
        <taxon>Actinomycetes</taxon>
        <taxon>Mycobacteriales</taxon>
        <taxon>Mycobacteriaceae</taxon>
        <taxon>Mycobacterium</taxon>
        <taxon>Mycobacterium simiae complex</taxon>
    </lineage>
</organism>
<proteinExistence type="predicted"/>
<keyword evidence="1" id="KW-1133">Transmembrane helix</keyword>
<keyword evidence="3" id="KW-1185">Reference proteome</keyword>
<feature type="transmembrane region" description="Helical" evidence="1">
    <location>
        <begin position="66"/>
        <end position="85"/>
    </location>
</feature>
<protein>
    <submittedName>
        <fullName evidence="2">Membrane protein</fullName>
    </submittedName>
</protein>
<evidence type="ECO:0000256" key="1">
    <source>
        <dbReference type="SAM" id="Phobius"/>
    </source>
</evidence>
<accession>A0ABQ1BFS7</accession>
<dbReference type="Proteomes" id="UP000465306">
    <property type="component" value="Unassembled WGS sequence"/>
</dbReference>
<dbReference type="SUPFAM" id="SSF53474">
    <property type="entry name" value="alpha/beta-Hydrolases"/>
    <property type="match status" value="1"/>
</dbReference>
<dbReference type="PANTHER" id="PTHR48098">
    <property type="entry name" value="ENTEROCHELIN ESTERASE-RELATED"/>
    <property type="match status" value="1"/>
</dbReference>
<dbReference type="EMBL" id="BLKU01000001">
    <property type="protein sequence ID" value="GFG62574.1"/>
    <property type="molecule type" value="Genomic_DNA"/>
</dbReference>